<keyword evidence="2" id="KW-1185">Reference proteome</keyword>
<proteinExistence type="predicted"/>
<accession>A0ABN9EUQ6</accession>
<evidence type="ECO:0000313" key="2">
    <source>
        <dbReference type="Proteomes" id="UP001162483"/>
    </source>
</evidence>
<evidence type="ECO:0000313" key="1">
    <source>
        <dbReference type="EMBL" id="CAI9587242.1"/>
    </source>
</evidence>
<gene>
    <name evidence="1" type="ORF">SPARVUS_LOCUS10534397</name>
</gene>
<comment type="caution">
    <text evidence="1">The sequence shown here is derived from an EMBL/GenBank/DDBJ whole genome shotgun (WGS) entry which is preliminary data.</text>
</comment>
<dbReference type="EMBL" id="CATNWA010015828">
    <property type="protein sequence ID" value="CAI9587242.1"/>
    <property type="molecule type" value="Genomic_DNA"/>
</dbReference>
<name>A0ABN9EUQ6_9NEOB</name>
<protein>
    <submittedName>
        <fullName evidence="1">Uncharacterized protein</fullName>
    </submittedName>
</protein>
<sequence>MSCQSAPGWGLSCTMPPSVGYARHQTARNLAFSQLMQWQPPYFFYDRVTLLSPKKN</sequence>
<organism evidence="1 2">
    <name type="scientific">Staurois parvus</name>
    <dbReference type="NCBI Taxonomy" id="386267"/>
    <lineage>
        <taxon>Eukaryota</taxon>
        <taxon>Metazoa</taxon>
        <taxon>Chordata</taxon>
        <taxon>Craniata</taxon>
        <taxon>Vertebrata</taxon>
        <taxon>Euteleostomi</taxon>
        <taxon>Amphibia</taxon>
        <taxon>Batrachia</taxon>
        <taxon>Anura</taxon>
        <taxon>Neobatrachia</taxon>
        <taxon>Ranoidea</taxon>
        <taxon>Ranidae</taxon>
        <taxon>Staurois</taxon>
    </lineage>
</organism>
<reference evidence="1" key="1">
    <citation type="submission" date="2023-05" db="EMBL/GenBank/DDBJ databases">
        <authorList>
            <person name="Stuckert A."/>
        </authorList>
    </citation>
    <scope>NUCLEOTIDE SEQUENCE</scope>
</reference>
<dbReference type="Proteomes" id="UP001162483">
    <property type="component" value="Unassembled WGS sequence"/>
</dbReference>